<sequence length="187" mass="20466">MSALAYTQTAQAQQRTSKVNPCPSIFYEEPYNNQLLVPNGCPPNAFTNRQVGQGGSAVVQPRILVKPQGLPVNRQPIPYPESRQNPIATITPASTVDVKLKNNTNARITYQAIGHTRPRILLGGEEYILKNVPTPVTITVVRDDGGLLRVMPTSSEGMLAVLLDETTTFDDNQGVLRIQKDGQVFLN</sequence>
<reference evidence="1" key="1">
    <citation type="submission" date="2018-12" db="EMBL/GenBank/DDBJ databases">
        <authorList>
            <person name="Will S."/>
            <person name="Neumann-Schaal M."/>
            <person name="Henke P."/>
        </authorList>
    </citation>
    <scope>NUCLEOTIDE SEQUENCE</scope>
    <source>
        <strain evidence="1">PCC 7102</strain>
    </source>
</reference>
<dbReference type="Proteomes" id="UP000271624">
    <property type="component" value="Unassembled WGS sequence"/>
</dbReference>
<gene>
    <name evidence="1" type="ORF">DSM106972_074010</name>
</gene>
<dbReference type="AlphaFoldDB" id="A0A3S1CC75"/>
<accession>A0A3S1CC75</accession>
<name>A0A3S1CC75_9CYAN</name>
<proteinExistence type="predicted"/>
<comment type="caution">
    <text evidence="1">The sequence shown here is derived from an EMBL/GenBank/DDBJ whole genome shotgun (WGS) entry which is preliminary data.</text>
</comment>
<dbReference type="EMBL" id="RSCL01000023">
    <property type="protein sequence ID" value="RUT00630.1"/>
    <property type="molecule type" value="Genomic_DNA"/>
</dbReference>
<protein>
    <submittedName>
        <fullName evidence="1">Uncharacterized protein</fullName>
    </submittedName>
</protein>
<keyword evidence="2" id="KW-1185">Reference proteome</keyword>
<evidence type="ECO:0000313" key="1">
    <source>
        <dbReference type="EMBL" id="RUT00630.1"/>
    </source>
</evidence>
<evidence type="ECO:0000313" key="2">
    <source>
        <dbReference type="Proteomes" id="UP000271624"/>
    </source>
</evidence>
<reference evidence="1" key="2">
    <citation type="journal article" date="2019" name="Genome Biol. Evol.">
        <title>Day and night: Metabolic profiles and evolutionary relationships of six axenic non-marine cyanobacteria.</title>
        <authorList>
            <person name="Will S.E."/>
            <person name="Henke P."/>
            <person name="Boedeker C."/>
            <person name="Huang S."/>
            <person name="Brinkmann H."/>
            <person name="Rohde M."/>
            <person name="Jarek M."/>
            <person name="Friedl T."/>
            <person name="Seufert S."/>
            <person name="Schumacher M."/>
            <person name="Overmann J."/>
            <person name="Neumann-Schaal M."/>
            <person name="Petersen J."/>
        </authorList>
    </citation>
    <scope>NUCLEOTIDE SEQUENCE [LARGE SCALE GENOMIC DNA]</scope>
    <source>
        <strain evidence="1">PCC 7102</strain>
    </source>
</reference>
<organism evidence="1 2">
    <name type="scientific">Dulcicalothrix desertica PCC 7102</name>
    <dbReference type="NCBI Taxonomy" id="232991"/>
    <lineage>
        <taxon>Bacteria</taxon>
        <taxon>Bacillati</taxon>
        <taxon>Cyanobacteriota</taxon>
        <taxon>Cyanophyceae</taxon>
        <taxon>Nostocales</taxon>
        <taxon>Calotrichaceae</taxon>
        <taxon>Dulcicalothrix</taxon>
    </lineage>
</organism>